<feature type="domain" description="PPIase FKBP-type" evidence="6">
    <location>
        <begin position="32"/>
        <end position="120"/>
    </location>
</feature>
<dbReference type="Pfam" id="PF00254">
    <property type="entry name" value="FKBP_C"/>
    <property type="match status" value="1"/>
</dbReference>
<dbReference type="SUPFAM" id="SSF54534">
    <property type="entry name" value="FKBP-like"/>
    <property type="match status" value="1"/>
</dbReference>
<keyword evidence="4 5" id="KW-0413">Isomerase</keyword>
<dbReference type="Gene3D" id="3.10.50.40">
    <property type="match status" value="1"/>
</dbReference>
<evidence type="ECO:0000256" key="2">
    <source>
        <dbReference type="ARBA" id="ARBA00013194"/>
    </source>
</evidence>
<organism evidence="7">
    <name type="scientific">Chrysotila carterae</name>
    <name type="common">Marine alga</name>
    <name type="synonym">Syracosphaera carterae</name>
    <dbReference type="NCBI Taxonomy" id="13221"/>
    <lineage>
        <taxon>Eukaryota</taxon>
        <taxon>Haptista</taxon>
        <taxon>Haptophyta</taxon>
        <taxon>Prymnesiophyceae</taxon>
        <taxon>Isochrysidales</taxon>
        <taxon>Isochrysidaceae</taxon>
        <taxon>Chrysotila</taxon>
    </lineage>
</organism>
<evidence type="ECO:0000256" key="1">
    <source>
        <dbReference type="ARBA" id="ARBA00000971"/>
    </source>
</evidence>
<dbReference type="PANTHER" id="PTHR10516">
    <property type="entry name" value="PEPTIDYL-PROLYL CIS-TRANS ISOMERASE"/>
    <property type="match status" value="1"/>
</dbReference>
<dbReference type="EMBL" id="HBIZ01061825">
    <property type="protein sequence ID" value="CAE0785604.1"/>
    <property type="molecule type" value="Transcribed_RNA"/>
</dbReference>
<name>A0A7S4C394_CHRCT</name>
<dbReference type="GO" id="GO:0005737">
    <property type="term" value="C:cytoplasm"/>
    <property type="evidence" value="ECO:0007669"/>
    <property type="project" value="TreeGrafter"/>
</dbReference>
<dbReference type="AlphaFoldDB" id="A0A7S4C394"/>
<dbReference type="PANTHER" id="PTHR10516:SF443">
    <property type="entry name" value="FK506-BINDING PROTEIN 59-RELATED"/>
    <property type="match status" value="1"/>
</dbReference>
<reference evidence="7" key="1">
    <citation type="submission" date="2021-01" db="EMBL/GenBank/DDBJ databases">
        <authorList>
            <person name="Corre E."/>
            <person name="Pelletier E."/>
            <person name="Niang G."/>
            <person name="Scheremetjew M."/>
            <person name="Finn R."/>
            <person name="Kale V."/>
            <person name="Holt S."/>
            <person name="Cochrane G."/>
            <person name="Meng A."/>
            <person name="Brown T."/>
            <person name="Cohen L."/>
        </authorList>
    </citation>
    <scope>NUCLEOTIDE SEQUENCE</scope>
    <source>
        <strain evidence="7">CCMP645</strain>
    </source>
</reference>
<evidence type="ECO:0000256" key="5">
    <source>
        <dbReference type="PROSITE-ProRule" id="PRU00277"/>
    </source>
</evidence>
<evidence type="ECO:0000256" key="4">
    <source>
        <dbReference type="ARBA" id="ARBA00023235"/>
    </source>
</evidence>
<dbReference type="EC" id="5.2.1.8" evidence="2 5"/>
<accession>A0A7S4C394</accession>
<dbReference type="FunFam" id="3.10.50.40:FF:000025">
    <property type="entry name" value="Peptidylprolyl isomerase"/>
    <property type="match status" value="1"/>
</dbReference>
<gene>
    <name evidence="7" type="ORF">PCAR00345_LOCUS38312</name>
</gene>
<dbReference type="GO" id="GO:0003755">
    <property type="term" value="F:peptidyl-prolyl cis-trans isomerase activity"/>
    <property type="evidence" value="ECO:0007669"/>
    <property type="project" value="UniProtKB-KW"/>
</dbReference>
<dbReference type="PROSITE" id="PS50059">
    <property type="entry name" value="FKBP_PPIASE"/>
    <property type="match status" value="1"/>
</dbReference>
<dbReference type="InterPro" id="IPR046357">
    <property type="entry name" value="PPIase_dom_sf"/>
</dbReference>
<keyword evidence="3 5" id="KW-0697">Rotamase</keyword>
<comment type="catalytic activity">
    <reaction evidence="1 5">
        <text>[protein]-peptidylproline (omega=180) = [protein]-peptidylproline (omega=0)</text>
        <dbReference type="Rhea" id="RHEA:16237"/>
        <dbReference type="Rhea" id="RHEA-COMP:10747"/>
        <dbReference type="Rhea" id="RHEA-COMP:10748"/>
        <dbReference type="ChEBI" id="CHEBI:83833"/>
        <dbReference type="ChEBI" id="CHEBI:83834"/>
        <dbReference type="EC" id="5.2.1.8"/>
    </reaction>
</comment>
<dbReference type="InterPro" id="IPR050689">
    <property type="entry name" value="FKBP-type_PPIase"/>
</dbReference>
<evidence type="ECO:0000256" key="3">
    <source>
        <dbReference type="ARBA" id="ARBA00023110"/>
    </source>
</evidence>
<evidence type="ECO:0000313" key="7">
    <source>
        <dbReference type="EMBL" id="CAE0785604.1"/>
    </source>
</evidence>
<evidence type="ECO:0000259" key="6">
    <source>
        <dbReference type="PROSITE" id="PS50059"/>
    </source>
</evidence>
<proteinExistence type="predicted"/>
<protein>
    <recommendedName>
        <fullName evidence="2 5">peptidylprolyl isomerase</fullName>
        <ecNumber evidence="2 5">5.2.1.8</ecNumber>
    </recommendedName>
</protein>
<dbReference type="InterPro" id="IPR001179">
    <property type="entry name" value="PPIase_FKBP_dom"/>
</dbReference>
<sequence>MRCASTTSDPLPHELNITIVSAGDGKSYPQHGQAVSVHYDAFLADGSKWDSSRARGKPLRFKIGIGQVIRGLDEGVRLMSLNERVRLHVKSSWAYGSRGFPGRVPPNTDIIFDVQLVGLA</sequence>